<protein>
    <submittedName>
        <fullName evidence="2">Uncharacterized protein</fullName>
    </submittedName>
</protein>
<organism evidence="2 3">
    <name type="scientific">Citrus x changshan-huyou</name>
    <dbReference type="NCBI Taxonomy" id="2935761"/>
    <lineage>
        <taxon>Eukaryota</taxon>
        <taxon>Viridiplantae</taxon>
        <taxon>Streptophyta</taxon>
        <taxon>Embryophyta</taxon>
        <taxon>Tracheophyta</taxon>
        <taxon>Spermatophyta</taxon>
        <taxon>Magnoliopsida</taxon>
        <taxon>eudicotyledons</taxon>
        <taxon>Gunneridae</taxon>
        <taxon>Pentapetalae</taxon>
        <taxon>rosids</taxon>
        <taxon>malvids</taxon>
        <taxon>Sapindales</taxon>
        <taxon>Rutaceae</taxon>
        <taxon>Aurantioideae</taxon>
        <taxon>Citrus</taxon>
    </lineage>
</organism>
<proteinExistence type="predicted"/>
<comment type="caution">
    <text evidence="2">The sequence shown here is derived from an EMBL/GenBank/DDBJ whole genome shotgun (WGS) entry which is preliminary data.</text>
</comment>
<sequence>MENKTKLESEIKMRGIGGPLLTIGDLLSDVGGETVTASDSSHSSSPSSLVQDSNSTPHSLDLTKLFQENYDQLNKAFSGSDHSWTALTLKFDGSCCKFPPLGIMVLCTALETANKLVQSTNTNVTLLSEKVLELERVVQREDSATSAAKAINVSLNRKQGQSIGSDQHMT</sequence>
<dbReference type="Proteomes" id="UP001428341">
    <property type="component" value="Unassembled WGS sequence"/>
</dbReference>
<dbReference type="PANTHER" id="PTHR37237:SF1">
    <property type="entry name" value="OS02G0567000 PROTEIN"/>
    <property type="match status" value="1"/>
</dbReference>
<dbReference type="PANTHER" id="PTHR37237">
    <property type="entry name" value="OS02G0567000 PROTEIN"/>
    <property type="match status" value="1"/>
</dbReference>
<gene>
    <name evidence="2" type="ORF">WN944_008142</name>
</gene>
<feature type="compositionally biased region" description="Low complexity" evidence="1">
    <location>
        <begin position="38"/>
        <end position="55"/>
    </location>
</feature>
<evidence type="ECO:0000256" key="1">
    <source>
        <dbReference type="SAM" id="MobiDB-lite"/>
    </source>
</evidence>
<name>A0AAP0QV02_9ROSI</name>
<evidence type="ECO:0000313" key="2">
    <source>
        <dbReference type="EMBL" id="KAK9216135.1"/>
    </source>
</evidence>
<keyword evidence="3" id="KW-1185">Reference proteome</keyword>
<reference evidence="2 3" key="1">
    <citation type="submission" date="2024-05" db="EMBL/GenBank/DDBJ databases">
        <title>Haplotype-resolved chromosome-level genome assembly of Huyou (Citrus changshanensis).</title>
        <authorList>
            <person name="Miao C."/>
            <person name="Chen W."/>
            <person name="Wu Y."/>
            <person name="Wang L."/>
            <person name="Zhao S."/>
            <person name="Grierson D."/>
            <person name="Xu C."/>
            <person name="Chen K."/>
        </authorList>
    </citation>
    <scope>NUCLEOTIDE SEQUENCE [LARGE SCALE GENOMIC DNA]</scope>
    <source>
        <strain evidence="2">01-14</strain>
        <tissue evidence="2">Leaf</tissue>
    </source>
</reference>
<accession>A0AAP0QV02</accession>
<dbReference type="EMBL" id="JBCGBO010000003">
    <property type="protein sequence ID" value="KAK9216135.1"/>
    <property type="molecule type" value="Genomic_DNA"/>
</dbReference>
<dbReference type="AlphaFoldDB" id="A0AAP0QV02"/>
<feature type="region of interest" description="Disordered" evidence="1">
    <location>
        <begin position="34"/>
        <end position="56"/>
    </location>
</feature>
<evidence type="ECO:0000313" key="3">
    <source>
        <dbReference type="Proteomes" id="UP001428341"/>
    </source>
</evidence>